<proteinExistence type="predicted"/>
<feature type="non-terminal residue" evidence="1">
    <location>
        <position position="147"/>
    </location>
</feature>
<evidence type="ECO:0000313" key="1">
    <source>
        <dbReference type="EMBL" id="GAG68739.1"/>
    </source>
</evidence>
<protein>
    <submittedName>
        <fullName evidence="1">Uncharacterized protein</fullName>
    </submittedName>
</protein>
<dbReference type="EMBL" id="BART01008099">
    <property type="protein sequence ID" value="GAG68739.1"/>
    <property type="molecule type" value="Genomic_DNA"/>
</dbReference>
<reference evidence="1" key="1">
    <citation type="journal article" date="2014" name="Front. Microbiol.">
        <title>High frequency of phylogenetically diverse reductive dehalogenase-homologous genes in deep subseafloor sedimentary metagenomes.</title>
        <authorList>
            <person name="Kawai M."/>
            <person name="Futagami T."/>
            <person name="Toyoda A."/>
            <person name="Takaki Y."/>
            <person name="Nishi S."/>
            <person name="Hori S."/>
            <person name="Arai W."/>
            <person name="Tsubouchi T."/>
            <person name="Morono Y."/>
            <person name="Uchiyama I."/>
            <person name="Ito T."/>
            <person name="Fujiyama A."/>
            <person name="Inagaki F."/>
            <person name="Takami H."/>
        </authorList>
    </citation>
    <scope>NUCLEOTIDE SEQUENCE</scope>
    <source>
        <strain evidence="1">Expedition CK06-06</strain>
    </source>
</reference>
<accession>X0ZHB3</accession>
<dbReference type="AlphaFoldDB" id="X0ZHB3"/>
<sequence>MGFKYTSDQFQISATVAASAPNGLATATINLNLDSLSREILVIQYVDLDVTTPDVVAGATTLIQASLNDADIGLQGLSNGQVIATVSNTIVGDPVTGGVGFQNAEPRYAQMDEAPIFVSATDNLFLSLQGTNNVAATGIAQCRIFAR</sequence>
<gene>
    <name evidence="1" type="ORF">S01H4_18291</name>
</gene>
<comment type="caution">
    <text evidence="1">The sequence shown here is derived from an EMBL/GenBank/DDBJ whole genome shotgun (WGS) entry which is preliminary data.</text>
</comment>
<organism evidence="1">
    <name type="scientific">marine sediment metagenome</name>
    <dbReference type="NCBI Taxonomy" id="412755"/>
    <lineage>
        <taxon>unclassified sequences</taxon>
        <taxon>metagenomes</taxon>
        <taxon>ecological metagenomes</taxon>
    </lineage>
</organism>
<name>X0ZHB3_9ZZZZ</name>